<proteinExistence type="predicted"/>
<reference evidence="17 18" key="1">
    <citation type="submission" date="2018-01" db="EMBL/GenBank/DDBJ databases">
        <title>The whole genome sequencing and assembly of Paenibacillus chitinolyticus KCCM 41400 strain.</title>
        <authorList>
            <person name="Kim J.-Y."/>
            <person name="Park M.-K."/>
            <person name="Lee Y.-J."/>
            <person name="Yi H."/>
            <person name="Bahn Y.-S."/>
            <person name="Kim J.F."/>
            <person name="Lee D.-W."/>
        </authorList>
    </citation>
    <scope>NUCLEOTIDE SEQUENCE [LARGE SCALE GENOMIC DNA]</scope>
    <source>
        <strain evidence="17 18">KCCM 41400</strain>
    </source>
</reference>
<keyword evidence="4" id="KW-1003">Cell membrane</keyword>
<evidence type="ECO:0000256" key="5">
    <source>
        <dbReference type="ARBA" id="ARBA00022553"/>
    </source>
</evidence>
<dbReference type="Pfam" id="PF02518">
    <property type="entry name" value="HATPase_c"/>
    <property type="match status" value="1"/>
</dbReference>
<dbReference type="SMART" id="SM00388">
    <property type="entry name" value="HisKA"/>
    <property type="match status" value="1"/>
</dbReference>
<keyword evidence="10" id="KW-0067">ATP-binding</keyword>
<dbReference type="CDD" id="cd00082">
    <property type="entry name" value="HisKA"/>
    <property type="match status" value="1"/>
</dbReference>
<evidence type="ECO:0000313" key="18">
    <source>
        <dbReference type="Proteomes" id="UP000288943"/>
    </source>
</evidence>
<dbReference type="PANTHER" id="PTHR45453:SF2">
    <property type="entry name" value="HISTIDINE KINASE"/>
    <property type="match status" value="1"/>
</dbReference>
<dbReference type="EMBL" id="CP026520">
    <property type="protein sequence ID" value="QAV19050.1"/>
    <property type="molecule type" value="Genomic_DNA"/>
</dbReference>
<accession>A0A410WXJ4</accession>
<dbReference type="EMBL" id="JAMDMJ010000029">
    <property type="protein sequence ID" value="MCY9598329.1"/>
    <property type="molecule type" value="Genomic_DNA"/>
</dbReference>
<evidence type="ECO:0000256" key="11">
    <source>
        <dbReference type="ARBA" id="ARBA00022989"/>
    </source>
</evidence>
<dbReference type="InterPro" id="IPR036890">
    <property type="entry name" value="HATPase_C_sf"/>
</dbReference>
<dbReference type="GO" id="GO:0005886">
    <property type="term" value="C:plasma membrane"/>
    <property type="evidence" value="ECO:0007669"/>
    <property type="project" value="UniProtKB-SubCell"/>
</dbReference>
<comment type="subcellular location">
    <subcellularLocation>
        <location evidence="2">Cell membrane</location>
        <topology evidence="2">Multi-pass membrane protein</topology>
    </subcellularLocation>
</comment>
<protein>
    <recommendedName>
        <fullName evidence="3">histidine kinase</fullName>
        <ecNumber evidence="3">2.7.13.3</ecNumber>
    </recommendedName>
</protein>
<keyword evidence="5" id="KW-0597">Phosphoprotein</keyword>
<dbReference type="InterPro" id="IPR003661">
    <property type="entry name" value="HisK_dim/P_dom"/>
</dbReference>
<dbReference type="GO" id="GO:0005524">
    <property type="term" value="F:ATP binding"/>
    <property type="evidence" value="ECO:0007669"/>
    <property type="project" value="UniProtKB-KW"/>
</dbReference>
<dbReference type="SUPFAM" id="SSF55874">
    <property type="entry name" value="ATPase domain of HSP90 chaperone/DNA topoisomerase II/histidine kinase"/>
    <property type="match status" value="1"/>
</dbReference>
<keyword evidence="12" id="KW-0902">Two-component regulatory system</keyword>
<evidence type="ECO:0000313" key="16">
    <source>
        <dbReference type="EMBL" id="MCY9598329.1"/>
    </source>
</evidence>
<evidence type="ECO:0000256" key="4">
    <source>
        <dbReference type="ARBA" id="ARBA00022475"/>
    </source>
</evidence>
<dbReference type="GO" id="GO:0004721">
    <property type="term" value="F:phosphoprotein phosphatase activity"/>
    <property type="evidence" value="ECO:0007669"/>
    <property type="project" value="TreeGrafter"/>
</dbReference>
<dbReference type="SMART" id="SM00387">
    <property type="entry name" value="HATPase_c"/>
    <property type="match status" value="1"/>
</dbReference>
<dbReference type="PRINTS" id="PR00344">
    <property type="entry name" value="BCTRLSENSOR"/>
</dbReference>
<name>A0A410WXJ4_9BACL</name>
<dbReference type="InterPro" id="IPR003594">
    <property type="entry name" value="HATPase_dom"/>
</dbReference>
<organism evidence="17 18">
    <name type="scientific">Paenibacillus chitinolyticus</name>
    <dbReference type="NCBI Taxonomy" id="79263"/>
    <lineage>
        <taxon>Bacteria</taxon>
        <taxon>Bacillati</taxon>
        <taxon>Bacillota</taxon>
        <taxon>Bacilli</taxon>
        <taxon>Bacillales</taxon>
        <taxon>Paenibacillaceae</taxon>
        <taxon>Paenibacillus</taxon>
    </lineage>
</organism>
<dbReference type="Proteomes" id="UP000288943">
    <property type="component" value="Chromosome"/>
</dbReference>
<dbReference type="PANTHER" id="PTHR45453">
    <property type="entry name" value="PHOSPHATE REGULON SENSOR PROTEIN PHOR"/>
    <property type="match status" value="1"/>
</dbReference>
<dbReference type="AlphaFoldDB" id="A0A410WXJ4"/>
<evidence type="ECO:0000256" key="12">
    <source>
        <dbReference type="ARBA" id="ARBA00023012"/>
    </source>
</evidence>
<comment type="catalytic activity">
    <reaction evidence="1">
        <text>ATP + protein L-histidine = ADP + protein N-phospho-L-histidine.</text>
        <dbReference type="EC" id="2.7.13.3"/>
    </reaction>
</comment>
<dbReference type="GO" id="GO:0016036">
    <property type="term" value="P:cellular response to phosphate starvation"/>
    <property type="evidence" value="ECO:0007669"/>
    <property type="project" value="TreeGrafter"/>
</dbReference>
<evidence type="ECO:0000256" key="8">
    <source>
        <dbReference type="ARBA" id="ARBA00022741"/>
    </source>
</evidence>
<dbReference type="PROSITE" id="PS50109">
    <property type="entry name" value="HIS_KIN"/>
    <property type="match status" value="1"/>
</dbReference>
<gene>
    <name evidence="16" type="ORF">M5X16_21515</name>
    <name evidence="17" type="ORF">PC41400_15725</name>
</gene>
<keyword evidence="19" id="KW-1185">Reference proteome</keyword>
<keyword evidence="8" id="KW-0547">Nucleotide-binding</keyword>
<evidence type="ECO:0000256" key="14">
    <source>
        <dbReference type="SAM" id="Phobius"/>
    </source>
</evidence>
<reference evidence="16 19" key="2">
    <citation type="submission" date="2022-05" db="EMBL/GenBank/DDBJ databases">
        <title>Genome Sequencing of Bee-Associated Microbes.</title>
        <authorList>
            <person name="Dunlap C."/>
        </authorList>
    </citation>
    <scope>NUCLEOTIDE SEQUENCE [LARGE SCALE GENOMIC DNA]</scope>
    <source>
        <strain evidence="16 19">NRRL B-23120</strain>
    </source>
</reference>
<evidence type="ECO:0000256" key="3">
    <source>
        <dbReference type="ARBA" id="ARBA00012438"/>
    </source>
</evidence>
<sequence>MSLFWKDHRPLLLFYMAQMLLVPALYWLSGEGRPPGIVLYGMAISFAVLLLYLLFRYWQQSALYNSLDNPSSAADDSFEIPGDSALAEAFREVLRSKERTYEQQLHAYQSKMDRHIEFMNRWVHQMKTPLSVMQLTIRELEDEQMRSLQEELDRIRKGLEMVLYTSRLDRFSEDFRVETTNLLRVVGESVAENRRLFIRKGIAAKLHIGESLEVYTDRKWLLFMLGQILTNAVNYSAGKGDSVFIAAFRQGNATVLEITDQGIGIAREDLKRVFNPYYTGQRGRQYHESTGMGLYLVKEIAGKLGHAVELESEAGTGTTVRILFQPGQRT</sequence>
<evidence type="ECO:0000313" key="17">
    <source>
        <dbReference type="EMBL" id="QAV19050.1"/>
    </source>
</evidence>
<evidence type="ECO:0000256" key="13">
    <source>
        <dbReference type="ARBA" id="ARBA00023136"/>
    </source>
</evidence>
<dbReference type="RefSeq" id="WP_042225789.1">
    <property type="nucleotide sequence ID" value="NZ_CP026520.1"/>
</dbReference>
<dbReference type="KEGG" id="pchi:PC41400_15725"/>
<keyword evidence="6" id="KW-0808">Transferase</keyword>
<dbReference type="GO" id="GO:0000155">
    <property type="term" value="F:phosphorelay sensor kinase activity"/>
    <property type="evidence" value="ECO:0007669"/>
    <property type="project" value="InterPro"/>
</dbReference>
<dbReference type="OrthoDB" id="9780487at2"/>
<dbReference type="Gene3D" id="3.30.565.10">
    <property type="entry name" value="Histidine kinase-like ATPase, C-terminal domain"/>
    <property type="match status" value="1"/>
</dbReference>
<evidence type="ECO:0000256" key="7">
    <source>
        <dbReference type="ARBA" id="ARBA00022692"/>
    </source>
</evidence>
<dbReference type="EC" id="2.7.13.3" evidence="3"/>
<keyword evidence="13 14" id="KW-0472">Membrane</keyword>
<dbReference type="InterPro" id="IPR005467">
    <property type="entry name" value="His_kinase_dom"/>
</dbReference>
<evidence type="ECO:0000256" key="10">
    <source>
        <dbReference type="ARBA" id="ARBA00022840"/>
    </source>
</evidence>
<keyword evidence="11 14" id="KW-1133">Transmembrane helix</keyword>
<feature type="transmembrane region" description="Helical" evidence="14">
    <location>
        <begin position="12"/>
        <end position="29"/>
    </location>
</feature>
<dbReference type="InterPro" id="IPR050351">
    <property type="entry name" value="BphY/WalK/GraS-like"/>
</dbReference>
<evidence type="ECO:0000256" key="2">
    <source>
        <dbReference type="ARBA" id="ARBA00004651"/>
    </source>
</evidence>
<feature type="domain" description="Histidine kinase" evidence="15">
    <location>
        <begin position="121"/>
        <end position="328"/>
    </location>
</feature>
<evidence type="ECO:0000256" key="1">
    <source>
        <dbReference type="ARBA" id="ARBA00000085"/>
    </source>
</evidence>
<evidence type="ECO:0000256" key="9">
    <source>
        <dbReference type="ARBA" id="ARBA00022777"/>
    </source>
</evidence>
<feature type="transmembrane region" description="Helical" evidence="14">
    <location>
        <begin position="35"/>
        <end position="55"/>
    </location>
</feature>
<dbReference type="InterPro" id="IPR004358">
    <property type="entry name" value="Sig_transdc_His_kin-like_C"/>
</dbReference>
<dbReference type="GeneID" id="95376262"/>
<evidence type="ECO:0000259" key="15">
    <source>
        <dbReference type="PROSITE" id="PS50109"/>
    </source>
</evidence>
<dbReference type="Proteomes" id="UP001527202">
    <property type="component" value="Unassembled WGS sequence"/>
</dbReference>
<keyword evidence="9 17" id="KW-0418">Kinase</keyword>
<evidence type="ECO:0000256" key="6">
    <source>
        <dbReference type="ARBA" id="ARBA00022679"/>
    </source>
</evidence>
<keyword evidence="7 14" id="KW-0812">Transmembrane</keyword>
<evidence type="ECO:0000313" key="19">
    <source>
        <dbReference type="Proteomes" id="UP001527202"/>
    </source>
</evidence>